<dbReference type="Proteomes" id="UP001178507">
    <property type="component" value="Unassembled WGS sequence"/>
</dbReference>
<comment type="subcellular location">
    <subcellularLocation>
        <location evidence="1 7">Nucleus</location>
    </subcellularLocation>
</comment>
<dbReference type="GO" id="GO:0045292">
    <property type="term" value="P:mRNA cis splicing, via spliceosome"/>
    <property type="evidence" value="ECO:0007669"/>
    <property type="project" value="InterPro"/>
</dbReference>
<dbReference type="PROSITE" id="PS50102">
    <property type="entry name" value="RRM"/>
    <property type="match status" value="1"/>
</dbReference>
<sequence length="65" mass="7652">MADLYRELAPQVLYIDKRSGYNSRKWAEAIKVTRTVYVGNLAFCTREEQIYELFSKCGDIKRVIM</sequence>
<dbReference type="GO" id="GO:0005846">
    <property type="term" value="C:nuclear cap binding complex"/>
    <property type="evidence" value="ECO:0007669"/>
    <property type="project" value="InterPro"/>
</dbReference>
<dbReference type="GO" id="GO:0000339">
    <property type="term" value="F:RNA cap binding"/>
    <property type="evidence" value="ECO:0007669"/>
    <property type="project" value="InterPro"/>
</dbReference>
<dbReference type="AlphaFoldDB" id="A0AA36IDH5"/>
<keyword evidence="3 7" id="KW-0507">mRNA processing</keyword>
<evidence type="ECO:0000313" key="9">
    <source>
        <dbReference type="EMBL" id="CAJ1384788.1"/>
    </source>
</evidence>
<dbReference type="PANTHER" id="PTHR18847:SF0">
    <property type="entry name" value="NUCLEAR CAP-BINDING PROTEIN SUBUNIT 2"/>
    <property type="match status" value="1"/>
</dbReference>
<evidence type="ECO:0000259" key="8">
    <source>
        <dbReference type="PROSITE" id="PS50102"/>
    </source>
</evidence>
<feature type="non-terminal residue" evidence="9">
    <location>
        <position position="1"/>
    </location>
</feature>
<evidence type="ECO:0000256" key="3">
    <source>
        <dbReference type="ARBA" id="ARBA00022664"/>
    </source>
</evidence>
<accession>A0AA36IDH5</accession>
<organism evidence="9 10">
    <name type="scientific">Effrenium voratum</name>
    <dbReference type="NCBI Taxonomy" id="2562239"/>
    <lineage>
        <taxon>Eukaryota</taxon>
        <taxon>Sar</taxon>
        <taxon>Alveolata</taxon>
        <taxon>Dinophyceae</taxon>
        <taxon>Suessiales</taxon>
        <taxon>Symbiodiniaceae</taxon>
        <taxon>Effrenium</taxon>
    </lineage>
</organism>
<dbReference type="InterPro" id="IPR035979">
    <property type="entry name" value="RBD_domain_sf"/>
</dbReference>
<proteinExistence type="inferred from homology"/>
<evidence type="ECO:0000313" key="10">
    <source>
        <dbReference type="Proteomes" id="UP001178507"/>
    </source>
</evidence>
<dbReference type="Gene3D" id="3.30.70.330">
    <property type="match status" value="1"/>
</dbReference>
<evidence type="ECO:0000256" key="2">
    <source>
        <dbReference type="ARBA" id="ARBA00010725"/>
    </source>
</evidence>
<keyword evidence="5 7" id="KW-0539">Nucleus</keyword>
<dbReference type="GO" id="GO:0005634">
    <property type="term" value="C:nucleus"/>
    <property type="evidence" value="ECO:0007669"/>
    <property type="project" value="UniProtKB-SubCell"/>
</dbReference>
<evidence type="ECO:0000256" key="5">
    <source>
        <dbReference type="ARBA" id="ARBA00023242"/>
    </source>
</evidence>
<evidence type="ECO:0000256" key="7">
    <source>
        <dbReference type="RuleBase" id="RU364036"/>
    </source>
</evidence>
<dbReference type="Pfam" id="PF00076">
    <property type="entry name" value="RRM_1"/>
    <property type="match status" value="1"/>
</dbReference>
<keyword evidence="10" id="KW-1185">Reference proteome</keyword>
<comment type="similarity">
    <text evidence="2 7">Belongs to the RRM NCBP2 family.</text>
</comment>
<dbReference type="PANTHER" id="PTHR18847">
    <property type="entry name" value="20 KD NUCLEAR CAP BINDING PROTEIN"/>
    <property type="match status" value="1"/>
</dbReference>
<dbReference type="EMBL" id="CAUJNA010001153">
    <property type="protein sequence ID" value="CAJ1384788.1"/>
    <property type="molecule type" value="Genomic_DNA"/>
</dbReference>
<evidence type="ECO:0000256" key="4">
    <source>
        <dbReference type="ARBA" id="ARBA00023187"/>
    </source>
</evidence>
<gene>
    <name evidence="9" type="ORF">EVOR1521_LOCUS11575</name>
</gene>
<dbReference type="InterPro" id="IPR012677">
    <property type="entry name" value="Nucleotide-bd_a/b_plait_sf"/>
</dbReference>
<dbReference type="InterPro" id="IPR027157">
    <property type="entry name" value="NCBP2"/>
</dbReference>
<dbReference type="SUPFAM" id="SSF54928">
    <property type="entry name" value="RNA-binding domain, RBD"/>
    <property type="match status" value="1"/>
</dbReference>
<dbReference type="InterPro" id="IPR000504">
    <property type="entry name" value="RRM_dom"/>
</dbReference>
<keyword evidence="4 7" id="KW-0508">mRNA splicing</keyword>
<reference evidence="9" key="1">
    <citation type="submission" date="2023-08" db="EMBL/GenBank/DDBJ databases">
        <authorList>
            <person name="Chen Y."/>
            <person name="Shah S."/>
            <person name="Dougan E. K."/>
            <person name="Thang M."/>
            <person name="Chan C."/>
        </authorList>
    </citation>
    <scope>NUCLEOTIDE SEQUENCE</scope>
</reference>
<feature type="domain" description="RRM" evidence="8">
    <location>
        <begin position="34"/>
        <end position="65"/>
    </location>
</feature>
<protein>
    <recommendedName>
        <fullName evidence="7">Nuclear cap-binding protein subunit 2</fullName>
    </recommendedName>
    <alternativeName>
        <fullName evidence="7">20 kDa nuclear cap-binding protein</fullName>
    </alternativeName>
</protein>
<name>A0AA36IDH5_9DINO</name>
<keyword evidence="6 7" id="KW-0694">RNA-binding</keyword>
<comment type="caution">
    <text evidence="9">The sequence shown here is derived from an EMBL/GenBank/DDBJ whole genome shotgun (WGS) entry which is preliminary data.</text>
</comment>
<evidence type="ECO:0000256" key="1">
    <source>
        <dbReference type="ARBA" id="ARBA00004123"/>
    </source>
</evidence>
<evidence type="ECO:0000256" key="6">
    <source>
        <dbReference type="PROSITE-ProRule" id="PRU00176"/>
    </source>
</evidence>